<protein>
    <submittedName>
        <fullName evidence="3">Endonuclease/Exonuclease/phosphatase family protein</fullName>
    </submittedName>
</protein>
<feature type="transmembrane region" description="Helical" evidence="1">
    <location>
        <begin position="55"/>
        <end position="71"/>
    </location>
</feature>
<accession>A0A5C5YTF5</accession>
<evidence type="ECO:0000256" key="1">
    <source>
        <dbReference type="SAM" id="Phobius"/>
    </source>
</evidence>
<dbReference type="PANTHER" id="PTHR14859">
    <property type="entry name" value="CALCOFLUOR WHITE HYPERSENSITIVE PROTEIN PRECURSOR"/>
    <property type="match status" value="1"/>
</dbReference>
<feature type="transmembrane region" description="Helical" evidence="1">
    <location>
        <begin position="21"/>
        <end position="43"/>
    </location>
</feature>
<keyword evidence="1" id="KW-0812">Transmembrane</keyword>
<keyword evidence="3" id="KW-0255">Endonuclease</keyword>
<organism evidence="3 4">
    <name type="scientific">Posidoniimonas polymericola</name>
    <dbReference type="NCBI Taxonomy" id="2528002"/>
    <lineage>
        <taxon>Bacteria</taxon>
        <taxon>Pseudomonadati</taxon>
        <taxon>Planctomycetota</taxon>
        <taxon>Planctomycetia</taxon>
        <taxon>Pirellulales</taxon>
        <taxon>Lacipirellulaceae</taxon>
        <taxon>Posidoniimonas</taxon>
    </lineage>
</organism>
<dbReference type="Pfam" id="PF03372">
    <property type="entry name" value="Exo_endo_phos"/>
    <property type="match status" value="1"/>
</dbReference>
<dbReference type="GO" id="GO:0006506">
    <property type="term" value="P:GPI anchor biosynthetic process"/>
    <property type="evidence" value="ECO:0007669"/>
    <property type="project" value="TreeGrafter"/>
</dbReference>
<feature type="transmembrane region" description="Helical" evidence="1">
    <location>
        <begin position="78"/>
        <end position="100"/>
    </location>
</feature>
<reference evidence="3 4" key="1">
    <citation type="submission" date="2019-02" db="EMBL/GenBank/DDBJ databases">
        <title>Deep-cultivation of Planctomycetes and their phenomic and genomic characterization uncovers novel biology.</title>
        <authorList>
            <person name="Wiegand S."/>
            <person name="Jogler M."/>
            <person name="Boedeker C."/>
            <person name="Pinto D."/>
            <person name="Vollmers J."/>
            <person name="Rivas-Marin E."/>
            <person name="Kohn T."/>
            <person name="Peeters S.H."/>
            <person name="Heuer A."/>
            <person name="Rast P."/>
            <person name="Oberbeckmann S."/>
            <person name="Bunk B."/>
            <person name="Jeske O."/>
            <person name="Meyerdierks A."/>
            <person name="Storesund J.E."/>
            <person name="Kallscheuer N."/>
            <person name="Luecker S."/>
            <person name="Lage O.M."/>
            <person name="Pohl T."/>
            <person name="Merkel B.J."/>
            <person name="Hornburger P."/>
            <person name="Mueller R.-W."/>
            <person name="Bruemmer F."/>
            <person name="Labrenz M."/>
            <person name="Spormann A.M."/>
            <person name="Op Den Camp H."/>
            <person name="Overmann J."/>
            <person name="Amann R."/>
            <person name="Jetten M.S.M."/>
            <person name="Mascher T."/>
            <person name="Medema M.H."/>
            <person name="Devos D.P."/>
            <person name="Kaster A.-K."/>
            <person name="Ovreas L."/>
            <person name="Rohde M."/>
            <person name="Galperin M.Y."/>
            <person name="Jogler C."/>
        </authorList>
    </citation>
    <scope>NUCLEOTIDE SEQUENCE [LARGE SCALE GENOMIC DNA]</scope>
    <source>
        <strain evidence="3 4">Pla123a</strain>
    </source>
</reference>
<dbReference type="SUPFAM" id="SSF56219">
    <property type="entry name" value="DNase I-like"/>
    <property type="match status" value="1"/>
</dbReference>
<comment type="caution">
    <text evidence="3">The sequence shown here is derived from an EMBL/GenBank/DDBJ whole genome shotgun (WGS) entry which is preliminary data.</text>
</comment>
<dbReference type="InterPro" id="IPR051916">
    <property type="entry name" value="GPI-anchor_lipid_remodeler"/>
</dbReference>
<dbReference type="InterPro" id="IPR036691">
    <property type="entry name" value="Endo/exonu/phosph_ase_sf"/>
</dbReference>
<feature type="domain" description="Endonuclease/exonuclease/phosphatase" evidence="2">
    <location>
        <begin position="115"/>
        <end position="324"/>
    </location>
</feature>
<keyword evidence="3" id="KW-0269">Exonuclease</keyword>
<dbReference type="Proteomes" id="UP000318478">
    <property type="component" value="Unassembled WGS sequence"/>
</dbReference>
<dbReference type="InterPro" id="IPR005135">
    <property type="entry name" value="Endo/exonuclease/phosphatase"/>
</dbReference>
<gene>
    <name evidence="3" type="ORF">Pla123a_08490</name>
</gene>
<keyword evidence="4" id="KW-1185">Reference proteome</keyword>
<keyword evidence="1" id="KW-0472">Membrane</keyword>
<keyword evidence="1" id="KW-1133">Transmembrane helix</keyword>
<dbReference type="OrthoDB" id="9796594at2"/>
<evidence type="ECO:0000313" key="4">
    <source>
        <dbReference type="Proteomes" id="UP000318478"/>
    </source>
</evidence>
<keyword evidence="3" id="KW-0540">Nuclease</keyword>
<evidence type="ECO:0000259" key="2">
    <source>
        <dbReference type="Pfam" id="PF03372"/>
    </source>
</evidence>
<name>A0A5C5YTF5_9BACT</name>
<dbReference type="PANTHER" id="PTHR14859:SF15">
    <property type="entry name" value="ENDONUCLEASE_EXONUCLEASE_PHOSPHATASE DOMAIN-CONTAINING PROTEIN"/>
    <property type="match status" value="1"/>
</dbReference>
<dbReference type="EMBL" id="SJPO01000002">
    <property type="protein sequence ID" value="TWT78060.1"/>
    <property type="molecule type" value="Genomic_DNA"/>
</dbReference>
<keyword evidence="3" id="KW-0378">Hydrolase</keyword>
<proteinExistence type="predicted"/>
<dbReference type="Gene3D" id="3.60.10.10">
    <property type="entry name" value="Endonuclease/exonuclease/phosphatase"/>
    <property type="match status" value="1"/>
</dbReference>
<evidence type="ECO:0000313" key="3">
    <source>
        <dbReference type="EMBL" id="TWT78060.1"/>
    </source>
</evidence>
<dbReference type="GO" id="GO:0004519">
    <property type="term" value="F:endonuclease activity"/>
    <property type="evidence" value="ECO:0007669"/>
    <property type="project" value="UniProtKB-KW"/>
</dbReference>
<sequence length="338" mass="36489">MRALESRPLAGRLVSHAARGLARVVALAGLFAVLLTVCGQLLARLWWPLELASHFAAYYALAAALAAPVLLRGPQRRPWLAAAVIVVLLVNLGLIAPYAAPSSAPAADGEPLRAMTLNVLTSNRRHDDVLRLIEQVDPDVLALIEVDRSWIDGLKPLFERYPTAHTLPRSDNFGVALFSRLPAQSIDTIVLADSEVPSIVAELDSPVGRVTVLATHPMPPIGAANARLRNNHLAAVAAWSQQQRGERLVMGDLNITPWSPYFRSLLADVRLLDSGVGQGLHATWFIGEKRLGAHLIGIPIDHVLHTRGLRVIRREVGSDVGSDHRAVVVDFVAPATGD</sequence>
<dbReference type="GO" id="GO:0004527">
    <property type="term" value="F:exonuclease activity"/>
    <property type="evidence" value="ECO:0007669"/>
    <property type="project" value="UniProtKB-KW"/>
</dbReference>
<dbReference type="GO" id="GO:0016020">
    <property type="term" value="C:membrane"/>
    <property type="evidence" value="ECO:0007669"/>
    <property type="project" value="GOC"/>
</dbReference>
<dbReference type="RefSeq" id="WP_146584300.1">
    <property type="nucleotide sequence ID" value="NZ_SJPO01000002.1"/>
</dbReference>
<dbReference type="AlphaFoldDB" id="A0A5C5YTF5"/>